<dbReference type="AlphaFoldDB" id="Q5JD33"/>
<keyword evidence="1" id="KW-0812">Transmembrane</keyword>
<reference evidence="2 3" key="1">
    <citation type="journal article" date="2005" name="Genome Res.">
        <title>Complete genome sequence of the hyperthermophilic archaeon Thermococcus kodakaraensis KOD1 and comparison with Pyrococcus genomes.</title>
        <authorList>
            <person name="Fukui T."/>
            <person name="Atomi H."/>
            <person name="Kanai T."/>
            <person name="Matsumi R."/>
            <person name="Fujiwara S."/>
            <person name="Imanaka T."/>
        </authorList>
    </citation>
    <scope>NUCLEOTIDE SEQUENCE [LARGE SCALE GENOMIC DNA]</scope>
    <source>
        <strain evidence="3">ATCC BAA-918 / JCM 12380 / KOD1</strain>
    </source>
</reference>
<organism evidence="2 3">
    <name type="scientific">Thermococcus kodakarensis (strain ATCC BAA-918 / JCM 12380 / KOD1)</name>
    <name type="common">Pyrococcus kodakaraensis (strain KOD1)</name>
    <dbReference type="NCBI Taxonomy" id="69014"/>
    <lineage>
        <taxon>Archaea</taxon>
        <taxon>Methanobacteriati</taxon>
        <taxon>Methanobacteriota</taxon>
        <taxon>Thermococci</taxon>
        <taxon>Thermococcales</taxon>
        <taxon>Thermococcaceae</taxon>
        <taxon>Thermococcus</taxon>
    </lineage>
</organism>
<dbReference type="Proteomes" id="UP000000536">
    <property type="component" value="Chromosome"/>
</dbReference>
<feature type="transmembrane region" description="Helical" evidence="1">
    <location>
        <begin position="7"/>
        <end position="25"/>
    </location>
</feature>
<dbReference type="InParanoid" id="Q5JD33"/>
<dbReference type="KEGG" id="tko:TK0427"/>
<evidence type="ECO:0000256" key="1">
    <source>
        <dbReference type="SAM" id="Phobius"/>
    </source>
</evidence>
<dbReference type="eggNOG" id="arCOG07116">
    <property type="taxonomic scope" value="Archaea"/>
</dbReference>
<evidence type="ECO:0000313" key="3">
    <source>
        <dbReference type="Proteomes" id="UP000000536"/>
    </source>
</evidence>
<protein>
    <submittedName>
        <fullName evidence="2">Uncharacterized protein</fullName>
    </submittedName>
</protein>
<dbReference type="RefSeq" id="WP_011249382.1">
    <property type="nucleotide sequence ID" value="NC_006624.1"/>
</dbReference>
<keyword evidence="1" id="KW-1133">Transmembrane helix</keyword>
<name>Q5JD33_THEKO</name>
<gene>
    <name evidence="2" type="ordered locus">TK0427</name>
</gene>
<dbReference type="HOGENOM" id="CLU_788993_0_0_2"/>
<dbReference type="EMBL" id="AP006878">
    <property type="protein sequence ID" value="BAD84616.1"/>
    <property type="molecule type" value="Genomic_DNA"/>
</dbReference>
<evidence type="ECO:0000313" key="2">
    <source>
        <dbReference type="EMBL" id="BAD84616.1"/>
    </source>
</evidence>
<sequence length="371" mass="41579">MPDGNRAGFISAFLLFLVLGVLILSHNPHRNQTPPDTARFATFNGNMRVFSVERLDNTGYSAEFLVCSLAEQRLHIELEVPDWIDSNVSFYIIYPELDYFNLQWRGIKENILNSTEGLYNVQDLKLVAPNPKAVHSSSRKFTYEPELAAGQCTGLSVKGVFKRSPRVIYLRNGTPMEFESKMTKISDEQWVFTLKVPEGFRAWNASVLVPEKLGRDNEFLKACQEYRESLFSFVKKRVLTLEELSGLKIPAEPIPPEKYCSELKANGERISSTRLLGGSCLYGNGNYYIRDYQGGTSRTIETNFNSTGCKPAVWVVFNGLLEGSSDRVEVNDHSRAVFGVFGNMSVYNGEGEGPLAVDSAGYITLDITTEP</sequence>
<keyword evidence="3" id="KW-1185">Reference proteome</keyword>
<dbReference type="STRING" id="69014.TK0427"/>
<dbReference type="PATRIC" id="fig|69014.16.peg.419"/>
<accession>Q5JD33</accession>
<dbReference type="OrthoDB" id="102494at2157"/>
<dbReference type="EnsemblBacteria" id="BAD84616">
    <property type="protein sequence ID" value="BAD84616"/>
    <property type="gene ID" value="TK0427"/>
</dbReference>
<dbReference type="GeneID" id="78416428"/>
<proteinExistence type="predicted"/>
<keyword evidence="1" id="KW-0472">Membrane</keyword>